<evidence type="ECO:0000256" key="10">
    <source>
        <dbReference type="RuleBase" id="RU351113"/>
    </source>
</evidence>
<comment type="caution">
    <text evidence="10">Lacks conserved residue(s) required for the propagation of feature annotation.</text>
</comment>
<reference evidence="13" key="2">
    <citation type="submission" date="2025-04" db="UniProtKB">
        <authorList>
            <consortium name="RefSeq"/>
        </authorList>
    </citation>
    <scope>IDENTIFICATION</scope>
    <source>
        <strain evidence="13">DH4</strain>
        <tissue evidence="13">Whole body</tissue>
    </source>
</reference>
<feature type="transmembrane region" description="Helical" evidence="10">
    <location>
        <begin position="74"/>
        <end position="95"/>
    </location>
</feature>
<keyword evidence="7 10" id="KW-0472">Membrane</keyword>
<sequence>MLKQMTFKKIINIIWFSVALTFCWPLSANSTKIQIFVFRILQIISIINAFMLIVPLSYSIYLHYDDIAIIFQSLAILVGLSQMIIQTVILCFIKYNSLQRVVEEMIICIKEAQQYERKIFCKYIENCNIFYGSSLTITYLVVIIYIMGPIVLPTPFPVDTEYPFHVNSTIIKIIIYLQQSLLIFQCAGHLCISIFCALLLWFTAARFECLIVELQKITNIGMLIICIKKQLRLRRYARNVVNSFRFMIVYAIGVSTFALILYGIIMIVKAPLIMKIESVTLSFVLLLQIYIYAWPADHMKDMSINVSKSVYNIIWYKQTLRMQKDLLNVLIYQRPITFSVDCILPELSLRYYCSYVSNIFSIFTAVRVIIEDN</sequence>
<dbReference type="GO" id="GO:0007165">
    <property type="term" value="P:signal transduction"/>
    <property type="evidence" value="ECO:0007669"/>
    <property type="project" value="UniProtKB-KW"/>
</dbReference>
<evidence type="ECO:0000256" key="4">
    <source>
        <dbReference type="ARBA" id="ARBA00022692"/>
    </source>
</evidence>
<evidence type="ECO:0000256" key="1">
    <source>
        <dbReference type="ARBA" id="ARBA00004651"/>
    </source>
</evidence>
<dbReference type="AlphaFoldDB" id="A0A7M7KYC9"/>
<keyword evidence="6 10" id="KW-1133">Transmembrane helix</keyword>
<keyword evidence="8 10" id="KW-0675">Receptor</keyword>
<keyword evidence="5 10" id="KW-0552">Olfaction</keyword>
<keyword evidence="4 10" id="KW-0812">Transmembrane</keyword>
<feature type="transmembrane region" description="Helical" evidence="10">
    <location>
        <begin position="129"/>
        <end position="152"/>
    </location>
</feature>
<organism evidence="11">
    <name type="scientific">Apis mellifera</name>
    <name type="common">Honeybee</name>
    <dbReference type="NCBI Taxonomy" id="7460"/>
    <lineage>
        <taxon>Eukaryota</taxon>
        <taxon>Metazoa</taxon>
        <taxon>Ecdysozoa</taxon>
        <taxon>Arthropoda</taxon>
        <taxon>Hexapoda</taxon>
        <taxon>Insecta</taxon>
        <taxon>Pterygota</taxon>
        <taxon>Neoptera</taxon>
        <taxon>Endopterygota</taxon>
        <taxon>Hymenoptera</taxon>
        <taxon>Apocrita</taxon>
        <taxon>Aculeata</taxon>
        <taxon>Apoidea</taxon>
        <taxon>Anthophila</taxon>
        <taxon>Apidae</taxon>
        <taxon>Apis</taxon>
    </lineage>
</organism>
<evidence type="ECO:0000256" key="9">
    <source>
        <dbReference type="ARBA" id="ARBA00023224"/>
    </source>
</evidence>
<keyword evidence="9 10" id="KW-0807">Transducer</keyword>
<feature type="transmembrane region" description="Helical" evidence="10">
    <location>
        <begin position="273"/>
        <end position="293"/>
    </location>
</feature>
<name>A0A7M7KYC9_APIME</name>
<comment type="subcellular location">
    <subcellularLocation>
        <location evidence="1 10">Cell membrane</location>
        <topology evidence="1 10">Multi-pass membrane protein</topology>
    </subcellularLocation>
</comment>
<protein>
    <recommendedName>
        <fullName evidence="10">Odorant receptor</fullName>
    </recommendedName>
</protein>
<evidence type="ECO:0000313" key="11">
    <source>
        <dbReference type="EnsemblMetazoa" id="XP_026294951"/>
    </source>
</evidence>
<proteinExistence type="inferred from homology"/>
<feature type="transmembrane region" description="Helical" evidence="10">
    <location>
        <begin position="248"/>
        <end position="267"/>
    </location>
</feature>
<reference evidence="11" key="1">
    <citation type="submission" date="2021-01" db="UniProtKB">
        <authorList>
            <consortium name="EnsemblMetazoa"/>
        </authorList>
    </citation>
    <scope>IDENTIFICATION</scope>
    <source>
        <strain evidence="11">DH4</strain>
    </source>
</reference>
<dbReference type="EnsemblMetazoa" id="XM_026439166">
    <property type="protein sequence ID" value="XP_026294951"/>
    <property type="gene ID" value="LOC100579011"/>
</dbReference>
<evidence type="ECO:0000256" key="6">
    <source>
        <dbReference type="ARBA" id="ARBA00022989"/>
    </source>
</evidence>
<evidence type="ECO:0000256" key="5">
    <source>
        <dbReference type="ARBA" id="ARBA00022725"/>
    </source>
</evidence>
<dbReference type="Proteomes" id="UP000005203">
    <property type="component" value="Linkage group LG2"/>
</dbReference>
<feature type="transmembrane region" description="Helical" evidence="10">
    <location>
        <begin position="40"/>
        <end position="62"/>
    </location>
</feature>
<dbReference type="RefSeq" id="XP_026294951.1">
    <property type="nucleotide sequence ID" value="XM_026439166.1"/>
</dbReference>
<evidence type="ECO:0000256" key="2">
    <source>
        <dbReference type="ARBA" id="ARBA00022475"/>
    </source>
</evidence>
<evidence type="ECO:0000313" key="13">
    <source>
        <dbReference type="RefSeq" id="XP_026294951.1"/>
    </source>
</evidence>
<dbReference type="PANTHER" id="PTHR21137">
    <property type="entry name" value="ODORANT RECEPTOR"/>
    <property type="match status" value="1"/>
</dbReference>
<comment type="similarity">
    <text evidence="10">Belongs to the insect chemoreceptor superfamily. Heteromeric odorant receptor channel (TC 1.A.69) family.</text>
</comment>
<accession>A0A7M7KYC9</accession>
<dbReference type="InterPro" id="IPR004117">
    <property type="entry name" value="7tm6_olfct_rcpt"/>
</dbReference>
<evidence type="ECO:0000256" key="3">
    <source>
        <dbReference type="ARBA" id="ARBA00022606"/>
    </source>
</evidence>
<dbReference type="GO" id="GO:0005886">
    <property type="term" value="C:plasma membrane"/>
    <property type="evidence" value="ECO:0007669"/>
    <property type="project" value="UniProtKB-SubCell"/>
</dbReference>
<accession>A0A8B8GSX5</accession>
<feature type="transmembrane region" description="Helical" evidence="10">
    <location>
        <begin position="181"/>
        <end position="204"/>
    </location>
</feature>
<keyword evidence="12" id="KW-1185">Reference proteome</keyword>
<gene>
    <name evidence="13" type="primary">LOC100579011</name>
</gene>
<dbReference type="Pfam" id="PF02949">
    <property type="entry name" value="7tm_6"/>
    <property type="match status" value="1"/>
</dbReference>
<dbReference type="PANTHER" id="PTHR21137:SF35">
    <property type="entry name" value="ODORANT RECEPTOR 19A-RELATED"/>
    <property type="match status" value="1"/>
</dbReference>
<evidence type="ECO:0000313" key="12">
    <source>
        <dbReference type="Proteomes" id="UP000005203"/>
    </source>
</evidence>
<dbReference type="GO" id="GO:0005549">
    <property type="term" value="F:odorant binding"/>
    <property type="evidence" value="ECO:0007669"/>
    <property type="project" value="InterPro"/>
</dbReference>
<evidence type="ECO:0000256" key="7">
    <source>
        <dbReference type="ARBA" id="ARBA00023136"/>
    </source>
</evidence>
<dbReference type="GeneID" id="100579011"/>
<dbReference type="GO" id="GO:0004984">
    <property type="term" value="F:olfactory receptor activity"/>
    <property type="evidence" value="ECO:0007669"/>
    <property type="project" value="InterPro"/>
</dbReference>
<evidence type="ECO:0000256" key="8">
    <source>
        <dbReference type="ARBA" id="ARBA00023170"/>
    </source>
</evidence>
<keyword evidence="2" id="KW-1003">Cell membrane</keyword>
<keyword evidence="3 10" id="KW-0716">Sensory transduction</keyword>